<evidence type="ECO:0000313" key="3">
    <source>
        <dbReference type="Proteomes" id="UP001597340"/>
    </source>
</evidence>
<feature type="transmembrane region" description="Helical" evidence="1">
    <location>
        <begin position="6"/>
        <end position="27"/>
    </location>
</feature>
<keyword evidence="1" id="KW-0472">Membrane</keyword>
<dbReference type="RefSeq" id="WP_229523820.1">
    <property type="nucleotide sequence ID" value="NZ_JAFFQR010000042.1"/>
</dbReference>
<reference evidence="3" key="1">
    <citation type="journal article" date="2019" name="Int. J. Syst. Evol. Microbiol.">
        <title>The Global Catalogue of Microorganisms (GCM) 10K type strain sequencing project: providing services to taxonomists for standard genome sequencing and annotation.</title>
        <authorList>
            <consortium name="The Broad Institute Genomics Platform"/>
            <consortium name="The Broad Institute Genome Sequencing Center for Infectious Disease"/>
            <person name="Wu L."/>
            <person name="Ma J."/>
        </authorList>
    </citation>
    <scope>NUCLEOTIDE SEQUENCE [LARGE SCALE GENOMIC DNA]</scope>
    <source>
        <strain evidence="3">CCM 9147</strain>
    </source>
</reference>
<dbReference type="EMBL" id="JBHTNZ010000040">
    <property type="protein sequence ID" value="MFD1463678.1"/>
    <property type="molecule type" value="Genomic_DNA"/>
</dbReference>
<keyword evidence="1" id="KW-0812">Transmembrane</keyword>
<evidence type="ECO:0000256" key="1">
    <source>
        <dbReference type="SAM" id="Phobius"/>
    </source>
</evidence>
<keyword evidence="3" id="KW-1185">Reference proteome</keyword>
<accession>A0ABW4DIL9</accession>
<organism evidence="2 3">
    <name type="scientific">Paenibacillus farraposensis</name>
    <dbReference type="NCBI Taxonomy" id="2807095"/>
    <lineage>
        <taxon>Bacteria</taxon>
        <taxon>Bacillati</taxon>
        <taxon>Bacillota</taxon>
        <taxon>Bacilli</taxon>
        <taxon>Bacillales</taxon>
        <taxon>Paenibacillaceae</taxon>
        <taxon>Paenibacillus</taxon>
    </lineage>
</organism>
<protein>
    <recommendedName>
        <fullName evidence="4">Flp pilus-assembly TadG-like N-terminal domain-containing protein</fullName>
    </recommendedName>
</protein>
<name>A0ABW4DIL9_9BACL</name>
<evidence type="ECO:0008006" key="4">
    <source>
        <dbReference type="Google" id="ProtNLM"/>
    </source>
</evidence>
<comment type="caution">
    <text evidence="2">The sequence shown here is derived from an EMBL/GenBank/DDBJ whole genome shotgun (WGS) entry which is preliminary data.</text>
</comment>
<sequence length="144" mass="16157">MNPSKVMFVVYILVFVLAFSVDIGVYYKGSENAKRSLAKAIDSGITASTDVNSYTMGKTLLEPAELSSNVRRFFISNLKLDNDLSNRIFRDGHLEVRLQYRSDGAPRVVAIYRANIAMVSGKFVGLDETPLEVVKQTPYYAEYK</sequence>
<gene>
    <name evidence="2" type="ORF">ACFQ5D_20470</name>
</gene>
<proteinExistence type="predicted"/>
<keyword evidence="1" id="KW-1133">Transmembrane helix</keyword>
<evidence type="ECO:0000313" key="2">
    <source>
        <dbReference type="EMBL" id="MFD1463678.1"/>
    </source>
</evidence>
<dbReference type="Proteomes" id="UP001597340">
    <property type="component" value="Unassembled WGS sequence"/>
</dbReference>